<dbReference type="SUPFAM" id="SSF55550">
    <property type="entry name" value="SH2 domain"/>
    <property type="match status" value="1"/>
</dbReference>
<dbReference type="InterPro" id="IPR051751">
    <property type="entry name" value="Immunoreceptor_sig_adapters"/>
</dbReference>
<dbReference type="Gene3D" id="3.30.505.10">
    <property type="entry name" value="SH2 domain"/>
    <property type="match status" value="1"/>
</dbReference>
<dbReference type="PROSITE" id="PS50001">
    <property type="entry name" value="SH2"/>
    <property type="match status" value="1"/>
</dbReference>
<dbReference type="Ensembl" id="ENSPNYT00000030561.1">
    <property type="protein sequence ID" value="ENSPNYP00000029831.1"/>
    <property type="gene ID" value="ENSPNYG00000022456.1"/>
</dbReference>
<dbReference type="GO" id="GO:0005829">
    <property type="term" value="C:cytosol"/>
    <property type="evidence" value="ECO:0007669"/>
    <property type="project" value="UniProtKB-ARBA"/>
</dbReference>
<keyword evidence="2" id="KW-0963">Cytoplasm</keyword>
<evidence type="ECO:0000313" key="13">
    <source>
        <dbReference type="Ensembl" id="ENSPNYP00000029831.1"/>
    </source>
</evidence>
<evidence type="ECO:0000256" key="2">
    <source>
        <dbReference type="ARBA" id="ARBA00022490"/>
    </source>
</evidence>
<dbReference type="SUPFAM" id="SSF47769">
    <property type="entry name" value="SAM/Pointed domain"/>
    <property type="match status" value="1"/>
</dbReference>
<evidence type="ECO:0000256" key="1">
    <source>
        <dbReference type="ARBA" id="ARBA00004496"/>
    </source>
</evidence>
<evidence type="ECO:0000256" key="9">
    <source>
        <dbReference type="ARBA" id="ARBA00079396"/>
    </source>
</evidence>
<comment type="subcellular location">
    <subcellularLocation>
        <location evidence="1">Cytoplasm</location>
    </subcellularLocation>
</comment>
<dbReference type="InterPro" id="IPR000980">
    <property type="entry name" value="SH2"/>
</dbReference>
<dbReference type="PANTHER" id="PTHR14098:SF1">
    <property type="entry name" value="LYMPHOCYTE CYTOSOLIC PROTEIN 2"/>
    <property type="match status" value="1"/>
</dbReference>
<evidence type="ECO:0000259" key="12">
    <source>
        <dbReference type="PROSITE" id="PS50001"/>
    </source>
</evidence>
<dbReference type="AlphaFoldDB" id="A0A3B4H8U8"/>
<dbReference type="Pfam" id="PF07647">
    <property type="entry name" value="SAM_2"/>
    <property type="match status" value="1"/>
</dbReference>
<proteinExistence type="predicted"/>
<dbReference type="GeneTree" id="ENSGT00940000156835"/>
<evidence type="ECO:0000256" key="11">
    <source>
        <dbReference type="SAM" id="MobiDB-lite"/>
    </source>
</evidence>
<dbReference type="FunFam" id="3.30.505.10:FF:000016">
    <property type="entry name" value="B-cell linker protein isoform 2"/>
    <property type="match status" value="1"/>
</dbReference>
<dbReference type="GO" id="GO:0007169">
    <property type="term" value="P:cell surface receptor protein tyrosine kinase signaling pathway"/>
    <property type="evidence" value="ECO:0007669"/>
    <property type="project" value="TreeGrafter"/>
</dbReference>
<dbReference type="InterPro" id="IPR013761">
    <property type="entry name" value="SAM/pointed_sf"/>
</dbReference>
<dbReference type="Pfam" id="PF00017">
    <property type="entry name" value="SH2"/>
    <property type="match status" value="1"/>
</dbReference>
<keyword evidence="4 10" id="KW-0727">SH2 domain</keyword>
<dbReference type="GO" id="GO:0035556">
    <property type="term" value="P:intracellular signal transduction"/>
    <property type="evidence" value="ECO:0007669"/>
    <property type="project" value="TreeGrafter"/>
</dbReference>
<evidence type="ECO:0000256" key="7">
    <source>
        <dbReference type="ARBA" id="ARBA00073181"/>
    </source>
</evidence>
<sequence>MSSDRVPSRSDMMGWNPQQLADYLRRMNLSGCDKVVLKHSISGSRFVNLSDNDLQKFPKLHTPMISKLNSEINKKEKRGGFFIKKYDDEFDDDYESPYSDDDGSGGDYESPNDDQDAGNDYEPPPSEPAEDHKLCPPRPIGDGDYIGTLMSSHTPENITIESSFGSFLTPDAVIEFVSVFVTEMKITTKHAVYLSAGLYSLTCYLLLLCLLLSCLCCVNKCWCVGACRPPQEDPPTFTKPPLPSTNINRSNSSAHLSPSGAVSFVFAETHTELVIRGFITVRVCVQELDPRWYVGKVTRGQAEGCLKRVRKDGAYLVRDSTRQQANQPFTLMVYYQDKVYNIQIRQQNQQFVLGTGLKVQESFPSVSDIISHYSQSPLLLIDAKNRSASQQNQCMLSDPAGYYMGGQNWS</sequence>
<comment type="subunit">
    <text evidence="6">Interacts with SLA. Interacts with CBLB. Interacts with GRB2. Interacts with SHB. Interacts with PRAM1. Interacts (via SH2 domain) with CD6 (via tyrosine phosphorylated C-terminus). Interacts with FYB1 and the phosphorylated form of FYB2. Interacts with 14-3-3 adapter/YWHAZ; this phosphorylation leads to YWHAZ proteolytic degradation. Interacts with VAV1; this interaction plays a role in TCR-mediated cytokine production. Interacts with AGER; this interaction plays an important role in AGER-mediated pro-inflammatory responses and cytokine release.</text>
</comment>
<evidence type="ECO:0000256" key="5">
    <source>
        <dbReference type="ARBA" id="ARBA00055328"/>
    </source>
</evidence>
<feature type="region of interest" description="Disordered" evidence="11">
    <location>
        <begin position="92"/>
        <end position="136"/>
    </location>
</feature>
<feature type="domain" description="SH2" evidence="12">
    <location>
        <begin position="292"/>
        <end position="400"/>
    </location>
</feature>
<dbReference type="SMART" id="SM00252">
    <property type="entry name" value="SH2"/>
    <property type="match status" value="1"/>
</dbReference>
<evidence type="ECO:0000256" key="10">
    <source>
        <dbReference type="PROSITE-ProRule" id="PRU00191"/>
    </source>
</evidence>
<keyword evidence="3" id="KW-0597">Phosphoprotein</keyword>
<protein>
    <recommendedName>
        <fullName evidence="7">Lymphocyte cytosolic protein 2</fullName>
    </recommendedName>
    <alternativeName>
        <fullName evidence="8">SH2 domain-containing leukocyte protein of 76 kDa</fullName>
    </alternativeName>
    <alternativeName>
        <fullName evidence="9">SLP-76 tyrosine phosphoprotein</fullName>
    </alternativeName>
</protein>
<dbReference type="GO" id="GO:0002376">
    <property type="term" value="P:immune system process"/>
    <property type="evidence" value="ECO:0007669"/>
    <property type="project" value="UniProtKB-ARBA"/>
</dbReference>
<reference evidence="13" key="1">
    <citation type="submission" date="2023-09" db="UniProtKB">
        <authorList>
            <consortium name="Ensembl"/>
        </authorList>
    </citation>
    <scope>IDENTIFICATION</scope>
</reference>
<dbReference type="PANTHER" id="PTHR14098">
    <property type="entry name" value="SH2 DOMAIN CONTAINING PROTEIN"/>
    <property type="match status" value="1"/>
</dbReference>
<dbReference type="FunFam" id="1.10.150.50:FF:000051">
    <property type="entry name" value="Lymphocyte cytosolic protein 2"/>
    <property type="match status" value="1"/>
</dbReference>
<evidence type="ECO:0000256" key="3">
    <source>
        <dbReference type="ARBA" id="ARBA00022553"/>
    </source>
</evidence>
<accession>A0A3B4H8U8</accession>
<evidence type="ECO:0000256" key="4">
    <source>
        <dbReference type="ARBA" id="ARBA00022999"/>
    </source>
</evidence>
<dbReference type="Gene3D" id="1.10.150.50">
    <property type="entry name" value="Transcription Factor, Ets-1"/>
    <property type="match status" value="1"/>
</dbReference>
<name>A0A3B4H8U8_9CICH</name>
<evidence type="ECO:0000256" key="8">
    <source>
        <dbReference type="ARBA" id="ARBA00076939"/>
    </source>
</evidence>
<feature type="compositionally biased region" description="Acidic residues" evidence="11">
    <location>
        <begin position="92"/>
        <end position="119"/>
    </location>
</feature>
<evidence type="ECO:0000256" key="6">
    <source>
        <dbReference type="ARBA" id="ARBA00064703"/>
    </source>
</evidence>
<dbReference type="PRINTS" id="PR00401">
    <property type="entry name" value="SH2DOMAIN"/>
</dbReference>
<comment type="function">
    <text evidence="5">Adapter protein primarily involved in signaling pathways within T-cells, as well as other immune cells such as platelets, mast cells, and natural killer (NK) cells. Plays a crucial role for transducing signal from the T-cell receptor (TCR) after antigen recognition leading to T-cell activation. Mechanistically, once phosphorylated by the kinase ZAP70, mediates interactions with the guanine-nucleotide exchange factor VAV1, the adapter protein NCK and the kinase ITK. In turn, stimulates the activation of PKC-theta/PRKCQ and NF-kappa-B transcriptional activity in response to CD3 and CD28 costimulation. Also plays an essential role in AGER-induced signaling pathways including p38 MAPK and ERK1/2 activation leading to cytokine release and pro-inflammatory responses.</text>
</comment>
<dbReference type="InterPro" id="IPR036860">
    <property type="entry name" value="SH2_dom_sf"/>
</dbReference>
<dbReference type="STRING" id="303518.ENSPNYP00000029831"/>
<dbReference type="InterPro" id="IPR001660">
    <property type="entry name" value="SAM"/>
</dbReference>
<organism evidence="13">
    <name type="scientific">Pundamilia nyererei</name>
    <dbReference type="NCBI Taxonomy" id="303518"/>
    <lineage>
        <taxon>Eukaryota</taxon>
        <taxon>Metazoa</taxon>
        <taxon>Chordata</taxon>
        <taxon>Craniata</taxon>
        <taxon>Vertebrata</taxon>
        <taxon>Euteleostomi</taxon>
        <taxon>Actinopterygii</taxon>
        <taxon>Neopterygii</taxon>
        <taxon>Teleostei</taxon>
        <taxon>Neoteleostei</taxon>
        <taxon>Acanthomorphata</taxon>
        <taxon>Ovalentaria</taxon>
        <taxon>Cichlomorphae</taxon>
        <taxon>Cichliformes</taxon>
        <taxon>Cichlidae</taxon>
        <taxon>African cichlids</taxon>
        <taxon>Pseudocrenilabrinae</taxon>
        <taxon>Haplochromini</taxon>
        <taxon>Pundamilia</taxon>
    </lineage>
</organism>